<dbReference type="InterPro" id="IPR003798">
    <property type="entry name" value="DNA_recombination_RmuC"/>
</dbReference>
<evidence type="ECO:0000256" key="3">
    <source>
        <dbReference type="ARBA" id="ARBA00023054"/>
    </source>
</evidence>
<evidence type="ECO:0000256" key="2">
    <source>
        <dbReference type="ARBA" id="ARBA00009840"/>
    </source>
</evidence>
<dbReference type="Pfam" id="PF02646">
    <property type="entry name" value="RmuC"/>
    <property type="match status" value="1"/>
</dbReference>
<comment type="similarity">
    <text evidence="2">Belongs to the RmuC family.</text>
</comment>
<keyword evidence="5" id="KW-1133">Transmembrane helix</keyword>
<dbReference type="AlphaFoldDB" id="A0A845D850"/>
<reference evidence="6 7" key="1">
    <citation type="submission" date="2019-09" db="EMBL/GenBank/DDBJ databases">
        <title>Characterisation of the sponge microbiome using genome-centric metagenomics.</title>
        <authorList>
            <person name="Engelberts J.P."/>
            <person name="Robbins S.J."/>
            <person name="De Goeij J.M."/>
            <person name="Aranda M."/>
            <person name="Bell S.C."/>
            <person name="Webster N.S."/>
        </authorList>
    </citation>
    <scope>NUCLEOTIDE SEQUENCE [LARGE SCALE GENOMIC DNA]</scope>
    <source>
        <strain evidence="6">SB0662_bin_43</strain>
    </source>
</reference>
<protein>
    <submittedName>
        <fullName evidence="6">DNA recombination protein RmuC</fullName>
    </submittedName>
</protein>
<sequence length="388" mass="44411">MDSLIVAIILAVACVIVLGIVVVFLVRLYSMMSRLQDKKDDSSGLLFLQNQVNEMQRTLDKRLQEANTTMQKSVTDITKNVLDSTRKSHDDVQRSMKGQQDLMHDQMKSSQRLIRTITEELTEVKKGNQQVVTIADQLKNLEQVLKNQKQRGNLGEAGLELVLSNILPPEVYAMQYAFQNGEIVDAIIRTKDGIIPVDAKFPLENYTRLLQEKDDASRKLLERQFRNDVKGRIDETAKYIRTNEGTLPFAFMFLPAEGIYYDLFINEVGGGASSRNLLEYAYRDKNVVIVSPTTFSAYLQSVLYGFRAFQIEERAEQIGRRVEDLGRHLVKYDEYMQKLGKSLGTTVNHYNTSYRELKKIDKDVFRITEKSQGGDIEPMMLDKPQAEE</sequence>
<evidence type="ECO:0000256" key="1">
    <source>
        <dbReference type="ARBA" id="ARBA00003416"/>
    </source>
</evidence>
<dbReference type="Proteomes" id="UP000449092">
    <property type="component" value="Unassembled WGS sequence"/>
</dbReference>
<feature type="transmembrane region" description="Helical" evidence="5">
    <location>
        <begin position="6"/>
        <end position="29"/>
    </location>
</feature>
<organism evidence="6 7">
    <name type="scientific">Candidatus Spechtbacteria bacterium SB0662_bin_43</name>
    <dbReference type="NCBI Taxonomy" id="2604897"/>
    <lineage>
        <taxon>Bacteria</taxon>
        <taxon>Candidatus Spechtiibacteriota</taxon>
    </lineage>
</organism>
<evidence type="ECO:0000313" key="7">
    <source>
        <dbReference type="Proteomes" id="UP000449092"/>
    </source>
</evidence>
<dbReference type="PANTHER" id="PTHR30563">
    <property type="entry name" value="DNA RECOMBINATION PROTEIN RMUC"/>
    <property type="match status" value="1"/>
</dbReference>
<comment type="function">
    <text evidence="1">Involved in DNA recombination.</text>
</comment>
<name>A0A845D850_9BACT</name>
<accession>A0A845D850</accession>
<keyword evidence="5" id="KW-0812">Transmembrane</keyword>
<evidence type="ECO:0000256" key="4">
    <source>
        <dbReference type="ARBA" id="ARBA00023172"/>
    </source>
</evidence>
<keyword evidence="5" id="KW-0472">Membrane</keyword>
<proteinExistence type="inferred from homology"/>
<gene>
    <name evidence="6" type="ORF">F4X82_00025</name>
</gene>
<keyword evidence="3" id="KW-0175">Coiled coil</keyword>
<evidence type="ECO:0000256" key="5">
    <source>
        <dbReference type="SAM" id="Phobius"/>
    </source>
</evidence>
<evidence type="ECO:0000313" key="6">
    <source>
        <dbReference type="EMBL" id="MYE37900.1"/>
    </source>
</evidence>
<comment type="caution">
    <text evidence="6">The sequence shown here is derived from an EMBL/GenBank/DDBJ whole genome shotgun (WGS) entry which is preliminary data.</text>
</comment>
<keyword evidence="4" id="KW-0233">DNA recombination</keyword>
<dbReference type="GO" id="GO:0006310">
    <property type="term" value="P:DNA recombination"/>
    <property type="evidence" value="ECO:0007669"/>
    <property type="project" value="UniProtKB-KW"/>
</dbReference>
<dbReference type="PANTHER" id="PTHR30563:SF0">
    <property type="entry name" value="DNA RECOMBINATION PROTEIN RMUC"/>
    <property type="match status" value="1"/>
</dbReference>
<dbReference type="EMBL" id="VXOY01000002">
    <property type="protein sequence ID" value="MYE37900.1"/>
    <property type="molecule type" value="Genomic_DNA"/>
</dbReference>